<evidence type="ECO:0000313" key="2">
    <source>
        <dbReference type="Proteomes" id="UP001220964"/>
    </source>
</evidence>
<reference evidence="1" key="1">
    <citation type="submission" date="2023-03" db="EMBL/GenBank/DDBJ databases">
        <title>Multiphase analysis and comparison of six strains from genera Psychromarinibacter, Lutimaribacter, and Maritimibacter, including a novel species: Psychromarinibacter sediminicola sp. nov.</title>
        <authorList>
            <person name="Wang Y.-H."/>
            <person name="Ye M.-Q."/>
            <person name="Du Z.-J."/>
        </authorList>
    </citation>
    <scope>NUCLEOTIDE SEQUENCE</scope>
    <source>
        <strain evidence="1">C21-152</strain>
    </source>
</reference>
<dbReference type="AlphaFoldDB" id="A0AAE3TBD3"/>
<keyword evidence="2" id="KW-1185">Reference proteome</keyword>
<accession>A0AAE3TBD3</accession>
<evidence type="ECO:0000313" key="1">
    <source>
        <dbReference type="EMBL" id="MDF0603728.1"/>
    </source>
</evidence>
<dbReference type="EMBL" id="JARGYC010000125">
    <property type="protein sequence ID" value="MDF0603728.1"/>
    <property type="molecule type" value="Genomic_DNA"/>
</dbReference>
<protein>
    <submittedName>
        <fullName evidence="1">Uncharacterized protein</fullName>
    </submittedName>
</protein>
<name>A0AAE3TBD3_9RHOB</name>
<dbReference type="RefSeq" id="WP_275569842.1">
    <property type="nucleotide sequence ID" value="NZ_JARGYC010000125.1"/>
</dbReference>
<gene>
    <name evidence="1" type="ORF">P1J78_23685</name>
</gene>
<dbReference type="Proteomes" id="UP001220964">
    <property type="component" value="Unassembled WGS sequence"/>
</dbReference>
<organism evidence="1 2">
    <name type="scientific">Psychromarinibacter sediminicola</name>
    <dbReference type="NCBI Taxonomy" id="3033385"/>
    <lineage>
        <taxon>Bacteria</taxon>
        <taxon>Pseudomonadati</taxon>
        <taxon>Pseudomonadota</taxon>
        <taxon>Alphaproteobacteria</taxon>
        <taxon>Rhodobacterales</taxon>
        <taxon>Paracoccaceae</taxon>
        <taxon>Psychromarinibacter</taxon>
    </lineage>
</organism>
<proteinExistence type="predicted"/>
<comment type="caution">
    <text evidence="1">The sequence shown here is derived from an EMBL/GenBank/DDBJ whole genome shotgun (WGS) entry which is preliminary data.</text>
</comment>
<sequence length="149" mass="16278">MDIFIDGLAEVDNLHTDIGWIGELILQVEIELPRDRQNTELRNTVSREATAYCGVTDAEYDPGHIVCVLEVIRKSTVWVFSGYLCNVVLKALCHSGGHVLRHDSAQMSGFPNGNTTSTTVVVVADKIPAAPNDSGVACVCQFDFNELID</sequence>